<feature type="binding site" evidence="12">
    <location>
        <position position="12"/>
    </location>
    <ligand>
        <name>a divalent metal cation</name>
        <dbReference type="ChEBI" id="CHEBI:60240"/>
    </ligand>
</feature>
<evidence type="ECO:0000313" key="17">
    <source>
        <dbReference type="Proteomes" id="UP000309133"/>
    </source>
</evidence>
<dbReference type="NCBIfam" id="NF000595">
    <property type="entry name" value="PRK00015.1-3"/>
    <property type="match status" value="1"/>
</dbReference>
<evidence type="ECO:0000256" key="5">
    <source>
        <dbReference type="ARBA" id="ARBA00007383"/>
    </source>
</evidence>
<dbReference type="InterPro" id="IPR024567">
    <property type="entry name" value="RNase_HII/HIII_dom"/>
</dbReference>
<keyword evidence="11" id="KW-0464">Manganese</keyword>
<protein>
    <recommendedName>
        <fullName evidence="13">Ribonuclease</fullName>
        <ecNumber evidence="13">3.1.26.4</ecNumber>
    </recommendedName>
</protein>
<dbReference type="GO" id="GO:0046872">
    <property type="term" value="F:metal ion binding"/>
    <property type="evidence" value="ECO:0007669"/>
    <property type="project" value="UniProtKB-KW"/>
</dbReference>
<dbReference type="InterPro" id="IPR012337">
    <property type="entry name" value="RNaseH-like_sf"/>
</dbReference>
<evidence type="ECO:0000256" key="7">
    <source>
        <dbReference type="ARBA" id="ARBA00022722"/>
    </source>
</evidence>
<comment type="caution">
    <text evidence="16">The sequence shown here is derived from an EMBL/GenBank/DDBJ whole genome shotgun (WGS) entry which is preliminary data.</text>
</comment>
<evidence type="ECO:0000256" key="11">
    <source>
        <dbReference type="ARBA" id="ARBA00023211"/>
    </source>
</evidence>
<dbReference type="EC" id="3.1.26.4" evidence="13"/>
<feature type="binding site" evidence="12">
    <location>
        <position position="110"/>
    </location>
    <ligand>
        <name>a divalent metal cation</name>
        <dbReference type="ChEBI" id="CHEBI:60240"/>
    </ligand>
</feature>
<organism evidence="16 17">
    <name type="scientific">Naasia lichenicola</name>
    <dbReference type="NCBI Taxonomy" id="2565933"/>
    <lineage>
        <taxon>Bacteria</taxon>
        <taxon>Bacillati</taxon>
        <taxon>Actinomycetota</taxon>
        <taxon>Actinomycetes</taxon>
        <taxon>Micrococcales</taxon>
        <taxon>Microbacteriaceae</taxon>
        <taxon>Naasia</taxon>
    </lineage>
</organism>
<proteinExistence type="inferred from homology"/>
<comment type="cofactor">
    <cofactor evidence="12">
        <name>Mn(2+)</name>
        <dbReference type="ChEBI" id="CHEBI:29035"/>
    </cofactor>
    <cofactor evidence="12">
        <name>Mg(2+)</name>
        <dbReference type="ChEBI" id="CHEBI:18420"/>
    </cofactor>
    <text evidence="12">Manganese or magnesium. Binds 1 divalent metal ion per monomer in the absence of substrate. May bind a second metal ion after substrate binding.</text>
</comment>
<dbReference type="EMBL" id="SSSM01000003">
    <property type="protein sequence ID" value="THG32060.1"/>
    <property type="molecule type" value="Genomic_DNA"/>
</dbReference>
<keyword evidence="10 12" id="KW-0378">Hydrolase</keyword>
<evidence type="ECO:0000256" key="12">
    <source>
        <dbReference type="PROSITE-ProRule" id="PRU01319"/>
    </source>
</evidence>
<dbReference type="AlphaFoldDB" id="A0A4S4FNG4"/>
<comment type="subcellular location">
    <subcellularLocation>
        <location evidence="4">Cytoplasm</location>
    </subcellularLocation>
</comment>
<comment type="catalytic activity">
    <reaction evidence="1 12 13">
        <text>Endonucleolytic cleavage to 5'-phosphomonoester.</text>
        <dbReference type="EC" id="3.1.26.4"/>
    </reaction>
</comment>
<dbReference type="PROSITE" id="PS51975">
    <property type="entry name" value="RNASE_H_2"/>
    <property type="match status" value="1"/>
</dbReference>
<accession>A0A4S4FNG4</accession>
<sequence>MEAGAEFVIGCDEVGRGAIAGPVAVGVCIVDIRKRVPRGLRDSKLLSEKVRESLAPPVAGWAVGSAIGMSSNDEIDRFGLTIALGLAGSRAVIGLLEQGFELGGSALILDGKFDYLTPALAREGVGSGPRVVTRIKADMDCASVSGASVLAKVARDRLMIDHHEQRPHYGWVSNKGYGSASHWAAIDQVGPSELHRHTWLRTPSLFDLGPSVDDQGSERDVEAAFEGPSAG</sequence>
<dbReference type="GO" id="GO:0043137">
    <property type="term" value="P:DNA replication, removal of RNA primer"/>
    <property type="evidence" value="ECO:0007669"/>
    <property type="project" value="TreeGrafter"/>
</dbReference>
<feature type="domain" description="RNase H type-2" evidence="15">
    <location>
        <begin position="6"/>
        <end position="211"/>
    </location>
</feature>
<dbReference type="Gene3D" id="3.30.420.10">
    <property type="entry name" value="Ribonuclease H-like superfamily/Ribonuclease H"/>
    <property type="match status" value="1"/>
</dbReference>
<dbReference type="PANTHER" id="PTHR10954">
    <property type="entry name" value="RIBONUCLEASE H2 SUBUNIT A"/>
    <property type="match status" value="1"/>
</dbReference>
<gene>
    <name evidence="16" type="ORF">E6C64_06630</name>
</gene>
<comment type="cofactor">
    <cofactor evidence="2">
        <name>Mg(2+)</name>
        <dbReference type="ChEBI" id="CHEBI:18420"/>
    </cofactor>
</comment>
<name>A0A4S4FNG4_9MICO</name>
<dbReference type="OrthoDB" id="9803420at2"/>
<keyword evidence="7 12" id="KW-0540">Nuclease</keyword>
<dbReference type="InterPro" id="IPR022898">
    <property type="entry name" value="RNase_HII"/>
</dbReference>
<evidence type="ECO:0000256" key="14">
    <source>
        <dbReference type="SAM" id="MobiDB-lite"/>
    </source>
</evidence>
<comment type="similarity">
    <text evidence="5 13">Belongs to the RNase HII family.</text>
</comment>
<evidence type="ECO:0000313" key="16">
    <source>
        <dbReference type="EMBL" id="THG32060.1"/>
    </source>
</evidence>
<dbReference type="GO" id="GO:0006298">
    <property type="term" value="P:mismatch repair"/>
    <property type="evidence" value="ECO:0007669"/>
    <property type="project" value="TreeGrafter"/>
</dbReference>
<dbReference type="InterPro" id="IPR001352">
    <property type="entry name" value="RNase_HII/HIII"/>
</dbReference>
<dbReference type="SUPFAM" id="SSF53098">
    <property type="entry name" value="Ribonuclease H-like"/>
    <property type="match status" value="1"/>
</dbReference>
<keyword evidence="8 12" id="KW-0479">Metal-binding</keyword>
<evidence type="ECO:0000256" key="6">
    <source>
        <dbReference type="ARBA" id="ARBA00022490"/>
    </source>
</evidence>
<dbReference type="GO" id="GO:0003723">
    <property type="term" value="F:RNA binding"/>
    <property type="evidence" value="ECO:0007669"/>
    <property type="project" value="UniProtKB-UniRule"/>
</dbReference>
<evidence type="ECO:0000259" key="15">
    <source>
        <dbReference type="PROSITE" id="PS51975"/>
    </source>
</evidence>
<dbReference type="PANTHER" id="PTHR10954:SF18">
    <property type="entry name" value="RIBONUCLEASE HII"/>
    <property type="match status" value="1"/>
</dbReference>
<evidence type="ECO:0000256" key="1">
    <source>
        <dbReference type="ARBA" id="ARBA00000077"/>
    </source>
</evidence>
<dbReference type="InterPro" id="IPR036397">
    <property type="entry name" value="RNaseH_sf"/>
</dbReference>
<evidence type="ECO:0000256" key="4">
    <source>
        <dbReference type="ARBA" id="ARBA00004496"/>
    </source>
</evidence>
<dbReference type="CDD" id="cd07182">
    <property type="entry name" value="RNase_HII_bacteria_HII_like"/>
    <property type="match status" value="1"/>
</dbReference>
<evidence type="ECO:0000256" key="10">
    <source>
        <dbReference type="ARBA" id="ARBA00022801"/>
    </source>
</evidence>
<evidence type="ECO:0000256" key="8">
    <source>
        <dbReference type="ARBA" id="ARBA00022723"/>
    </source>
</evidence>
<dbReference type="GO" id="GO:0004523">
    <property type="term" value="F:RNA-DNA hybrid ribonuclease activity"/>
    <property type="evidence" value="ECO:0007669"/>
    <property type="project" value="UniProtKB-UniRule"/>
</dbReference>
<keyword evidence="6" id="KW-0963">Cytoplasm</keyword>
<comment type="function">
    <text evidence="3 13">Endonuclease that specifically degrades the RNA of RNA-DNA hybrids.</text>
</comment>
<dbReference type="GO" id="GO:0032299">
    <property type="term" value="C:ribonuclease H2 complex"/>
    <property type="evidence" value="ECO:0007669"/>
    <property type="project" value="TreeGrafter"/>
</dbReference>
<dbReference type="GO" id="GO:0005737">
    <property type="term" value="C:cytoplasm"/>
    <property type="evidence" value="ECO:0007669"/>
    <property type="project" value="UniProtKB-SubCell"/>
</dbReference>
<dbReference type="Proteomes" id="UP000309133">
    <property type="component" value="Unassembled WGS sequence"/>
</dbReference>
<evidence type="ECO:0000256" key="2">
    <source>
        <dbReference type="ARBA" id="ARBA00001946"/>
    </source>
</evidence>
<reference evidence="16 17" key="1">
    <citation type="submission" date="2019-04" db="EMBL/GenBank/DDBJ databases">
        <authorList>
            <person name="Jiang L."/>
        </authorList>
    </citation>
    <scope>NUCLEOTIDE SEQUENCE [LARGE SCALE GENOMIC DNA]</scope>
    <source>
        <strain evidence="16 17">YIM 131853</strain>
    </source>
</reference>
<keyword evidence="9 12" id="KW-0255">Endonuclease</keyword>
<feature type="region of interest" description="Disordered" evidence="14">
    <location>
        <begin position="210"/>
        <end position="231"/>
    </location>
</feature>
<evidence type="ECO:0000256" key="13">
    <source>
        <dbReference type="RuleBase" id="RU003515"/>
    </source>
</evidence>
<evidence type="ECO:0000256" key="3">
    <source>
        <dbReference type="ARBA" id="ARBA00004065"/>
    </source>
</evidence>
<evidence type="ECO:0000256" key="9">
    <source>
        <dbReference type="ARBA" id="ARBA00022759"/>
    </source>
</evidence>
<dbReference type="Pfam" id="PF01351">
    <property type="entry name" value="RNase_HII"/>
    <property type="match status" value="1"/>
</dbReference>
<feature type="binding site" evidence="12">
    <location>
        <position position="13"/>
    </location>
    <ligand>
        <name>a divalent metal cation</name>
        <dbReference type="ChEBI" id="CHEBI:60240"/>
    </ligand>
</feature>
<keyword evidence="17" id="KW-1185">Reference proteome</keyword>